<dbReference type="OrthoDB" id="1809200at2759"/>
<dbReference type="AlphaFoldDB" id="A0A8J5VH51"/>
<dbReference type="Proteomes" id="UP000729402">
    <property type="component" value="Unassembled WGS sequence"/>
</dbReference>
<accession>A0A8J5VH51</accession>
<evidence type="ECO:0000313" key="2">
    <source>
        <dbReference type="EMBL" id="KAG8044479.1"/>
    </source>
</evidence>
<proteinExistence type="predicted"/>
<dbReference type="EMBL" id="JAAALK010000664">
    <property type="protein sequence ID" value="KAG8044479.1"/>
    <property type="molecule type" value="Genomic_DNA"/>
</dbReference>
<evidence type="ECO:0000256" key="1">
    <source>
        <dbReference type="SAM" id="Phobius"/>
    </source>
</evidence>
<sequence length="133" mass="14749">MPPIEEYAVNFLLASGLTMSVALLVAFRAGRMRGLNPENIDEKLGDLLFDTLKVEIRGELQNCFNQYHNVPAGTNYEFPGRLSLNAVTTYLHGDLDAVDHLKALYQDLLNHGIQSECFLRALEFVTNGGGGMF</sequence>
<gene>
    <name evidence="2" type="ORF">GUJ93_ZPchr0495g2772</name>
</gene>
<comment type="caution">
    <text evidence="2">The sequence shown here is derived from an EMBL/GenBank/DDBJ whole genome shotgun (WGS) entry which is preliminary data.</text>
</comment>
<evidence type="ECO:0000313" key="3">
    <source>
        <dbReference type="Proteomes" id="UP000729402"/>
    </source>
</evidence>
<feature type="transmembrane region" description="Helical" evidence="1">
    <location>
        <begin position="7"/>
        <end position="27"/>
    </location>
</feature>
<protein>
    <submittedName>
        <fullName evidence="2">Uncharacterized protein</fullName>
    </submittedName>
</protein>
<reference evidence="2" key="1">
    <citation type="journal article" date="2021" name="bioRxiv">
        <title>Whole Genome Assembly and Annotation of Northern Wild Rice, Zizania palustris L., Supports a Whole Genome Duplication in the Zizania Genus.</title>
        <authorList>
            <person name="Haas M."/>
            <person name="Kono T."/>
            <person name="Macchietto M."/>
            <person name="Millas R."/>
            <person name="McGilp L."/>
            <person name="Shao M."/>
            <person name="Duquette J."/>
            <person name="Hirsch C.N."/>
            <person name="Kimball J."/>
        </authorList>
    </citation>
    <scope>NUCLEOTIDE SEQUENCE</scope>
    <source>
        <tissue evidence="2">Fresh leaf tissue</tissue>
    </source>
</reference>
<organism evidence="2 3">
    <name type="scientific">Zizania palustris</name>
    <name type="common">Northern wild rice</name>
    <dbReference type="NCBI Taxonomy" id="103762"/>
    <lineage>
        <taxon>Eukaryota</taxon>
        <taxon>Viridiplantae</taxon>
        <taxon>Streptophyta</taxon>
        <taxon>Embryophyta</taxon>
        <taxon>Tracheophyta</taxon>
        <taxon>Spermatophyta</taxon>
        <taxon>Magnoliopsida</taxon>
        <taxon>Liliopsida</taxon>
        <taxon>Poales</taxon>
        <taxon>Poaceae</taxon>
        <taxon>BOP clade</taxon>
        <taxon>Oryzoideae</taxon>
        <taxon>Oryzeae</taxon>
        <taxon>Zizaniinae</taxon>
        <taxon>Zizania</taxon>
    </lineage>
</organism>
<name>A0A8J5VH51_ZIZPA</name>
<reference evidence="2" key="2">
    <citation type="submission" date="2021-02" db="EMBL/GenBank/DDBJ databases">
        <authorList>
            <person name="Kimball J.A."/>
            <person name="Haas M.W."/>
            <person name="Macchietto M."/>
            <person name="Kono T."/>
            <person name="Duquette J."/>
            <person name="Shao M."/>
        </authorList>
    </citation>
    <scope>NUCLEOTIDE SEQUENCE</scope>
    <source>
        <tissue evidence="2">Fresh leaf tissue</tissue>
    </source>
</reference>
<keyword evidence="1" id="KW-1133">Transmembrane helix</keyword>
<keyword evidence="3" id="KW-1185">Reference proteome</keyword>
<keyword evidence="1" id="KW-0472">Membrane</keyword>
<keyword evidence="1" id="KW-0812">Transmembrane</keyword>